<dbReference type="Proteomes" id="UP000799750">
    <property type="component" value="Unassembled WGS sequence"/>
</dbReference>
<dbReference type="EMBL" id="MU004190">
    <property type="protein sequence ID" value="KAF2494498.1"/>
    <property type="molecule type" value="Genomic_DNA"/>
</dbReference>
<proteinExistence type="predicted"/>
<evidence type="ECO:0000313" key="1">
    <source>
        <dbReference type="EMBL" id="KAF2494498.1"/>
    </source>
</evidence>
<organism evidence="1 2">
    <name type="scientific">Lophium mytilinum</name>
    <dbReference type="NCBI Taxonomy" id="390894"/>
    <lineage>
        <taxon>Eukaryota</taxon>
        <taxon>Fungi</taxon>
        <taxon>Dikarya</taxon>
        <taxon>Ascomycota</taxon>
        <taxon>Pezizomycotina</taxon>
        <taxon>Dothideomycetes</taxon>
        <taxon>Pleosporomycetidae</taxon>
        <taxon>Mytilinidiales</taxon>
        <taxon>Mytilinidiaceae</taxon>
        <taxon>Lophium</taxon>
    </lineage>
</organism>
<gene>
    <name evidence="1" type="ORF">BU16DRAFT_527572</name>
</gene>
<feature type="non-terminal residue" evidence="1">
    <location>
        <position position="1"/>
    </location>
</feature>
<sequence length="236" mass="27026">MLLIAPCASPFSDITIPFLSLLNGLSTCIQALLCSIMSCIFSSCFTGRNNAVGSRNGGSHIDNEDLRPRRVLVRQSAERQGVFAQRRSFGRSSVSLVDEKMGLKEEMGRPETTTLLYEDDEVISDTYMSEKQIESGVLDESPQNAPQVEVEEETMVRQRRFHRRGILFRKPKTTTPKGGPVPMLRPQNTGDELQRRLDFERQTKKMDTSVAEKAWAIERQRRQQWDHEYKSNKRTR</sequence>
<dbReference type="OrthoDB" id="3919618at2759"/>
<name>A0A6A6QPQ1_9PEZI</name>
<protein>
    <submittedName>
        <fullName evidence="1">Uncharacterized protein</fullName>
    </submittedName>
</protein>
<accession>A0A6A6QPQ1</accession>
<reference evidence="1" key="1">
    <citation type="journal article" date="2020" name="Stud. Mycol.">
        <title>101 Dothideomycetes genomes: a test case for predicting lifestyles and emergence of pathogens.</title>
        <authorList>
            <person name="Haridas S."/>
            <person name="Albert R."/>
            <person name="Binder M."/>
            <person name="Bloem J."/>
            <person name="Labutti K."/>
            <person name="Salamov A."/>
            <person name="Andreopoulos B."/>
            <person name="Baker S."/>
            <person name="Barry K."/>
            <person name="Bills G."/>
            <person name="Bluhm B."/>
            <person name="Cannon C."/>
            <person name="Castanera R."/>
            <person name="Culley D."/>
            <person name="Daum C."/>
            <person name="Ezra D."/>
            <person name="Gonzalez J."/>
            <person name="Henrissat B."/>
            <person name="Kuo A."/>
            <person name="Liang C."/>
            <person name="Lipzen A."/>
            <person name="Lutzoni F."/>
            <person name="Magnuson J."/>
            <person name="Mondo S."/>
            <person name="Nolan M."/>
            <person name="Ohm R."/>
            <person name="Pangilinan J."/>
            <person name="Park H.-J."/>
            <person name="Ramirez L."/>
            <person name="Alfaro M."/>
            <person name="Sun H."/>
            <person name="Tritt A."/>
            <person name="Yoshinaga Y."/>
            <person name="Zwiers L.-H."/>
            <person name="Turgeon B."/>
            <person name="Goodwin S."/>
            <person name="Spatafora J."/>
            <person name="Crous P."/>
            <person name="Grigoriev I."/>
        </authorList>
    </citation>
    <scope>NUCLEOTIDE SEQUENCE</scope>
    <source>
        <strain evidence="1">CBS 269.34</strain>
    </source>
</reference>
<evidence type="ECO:0000313" key="2">
    <source>
        <dbReference type="Proteomes" id="UP000799750"/>
    </source>
</evidence>
<dbReference type="AlphaFoldDB" id="A0A6A6QPQ1"/>
<keyword evidence="2" id="KW-1185">Reference proteome</keyword>